<comment type="caution">
    <text evidence="6">The sequence shown here is derived from an EMBL/GenBank/DDBJ whole genome shotgun (WGS) entry which is preliminary data.</text>
</comment>
<accession>A0A9D4P2Q8</accession>
<evidence type="ECO:0000256" key="1">
    <source>
        <dbReference type="ARBA" id="ARBA00004245"/>
    </source>
</evidence>
<gene>
    <name evidence="6" type="ORF">HUG17_5636</name>
</gene>
<name>A0A9D4P2Q8_DERFA</name>
<comment type="similarity">
    <text evidence="2">Belongs to the thymosin beta family.</text>
</comment>
<evidence type="ECO:0000256" key="2">
    <source>
        <dbReference type="ARBA" id="ARBA00009511"/>
    </source>
</evidence>
<dbReference type="PANTHER" id="PTHR20940">
    <property type="entry name" value="TETRA THYMOSIN"/>
    <property type="match status" value="1"/>
</dbReference>
<protein>
    <recommendedName>
        <fullName evidence="7">Thymosin beta</fullName>
    </recommendedName>
</protein>
<keyword evidence="4" id="KW-0206">Cytoskeleton</keyword>
<dbReference type="InterPro" id="IPR038386">
    <property type="entry name" value="Beta-thymosin_sf"/>
</dbReference>
<dbReference type="Pfam" id="PF01290">
    <property type="entry name" value="Thymosin"/>
    <property type="match status" value="2"/>
</dbReference>
<evidence type="ECO:0008006" key="7">
    <source>
        <dbReference type="Google" id="ProtNLM"/>
    </source>
</evidence>
<proteinExistence type="inferred from homology"/>
<dbReference type="EMBL" id="SDOV01000004">
    <property type="protein sequence ID" value="KAH7642589.1"/>
    <property type="molecule type" value="Genomic_DNA"/>
</dbReference>
<organism evidence="6">
    <name type="scientific">Dermatophagoides farinae</name>
    <name type="common">American house dust mite</name>
    <dbReference type="NCBI Taxonomy" id="6954"/>
    <lineage>
        <taxon>Eukaryota</taxon>
        <taxon>Metazoa</taxon>
        <taxon>Ecdysozoa</taxon>
        <taxon>Arthropoda</taxon>
        <taxon>Chelicerata</taxon>
        <taxon>Arachnida</taxon>
        <taxon>Acari</taxon>
        <taxon>Acariformes</taxon>
        <taxon>Sarcoptiformes</taxon>
        <taxon>Astigmata</taxon>
        <taxon>Psoroptidia</taxon>
        <taxon>Analgoidea</taxon>
        <taxon>Pyroglyphidae</taxon>
        <taxon>Dermatophagoidinae</taxon>
        <taxon>Dermatophagoides</taxon>
    </lineage>
</organism>
<comment type="subcellular location">
    <subcellularLocation>
        <location evidence="1">Cytoplasm</location>
        <location evidence="1">Cytoskeleton</location>
    </subcellularLocation>
</comment>
<dbReference type="AlphaFoldDB" id="A0A9D4P2Q8"/>
<dbReference type="SMART" id="SM00152">
    <property type="entry name" value="THY"/>
    <property type="match status" value="2"/>
</dbReference>
<dbReference type="GO" id="GO:0003785">
    <property type="term" value="F:actin monomer binding"/>
    <property type="evidence" value="ECO:0007669"/>
    <property type="project" value="InterPro"/>
</dbReference>
<dbReference type="OrthoDB" id="2151618at2759"/>
<evidence type="ECO:0000256" key="5">
    <source>
        <dbReference type="SAM" id="MobiDB-lite"/>
    </source>
</evidence>
<dbReference type="Gene3D" id="1.20.5.520">
    <property type="entry name" value="Single helix bin"/>
    <property type="match status" value="2"/>
</dbReference>
<keyword evidence="3" id="KW-0963">Cytoplasm</keyword>
<dbReference type="PANTHER" id="PTHR20940:SF1">
    <property type="entry name" value="CIBOULOT, ISOFORM A"/>
    <property type="match status" value="1"/>
</dbReference>
<evidence type="ECO:0000313" key="6">
    <source>
        <dbReference type="EMBL" id="KAH7642589.1"/>
    </source>
</evidence>
<evidence type="ECO:0000256" key="3">
    <source>
        <dbReference type="ARBA" id="ARBA00022490"/>
    </source>
</evidence>
<evidence type="ECO:0000256" key="4">
    <source>
        <dbReference type="ARBA" id="ARBA00023212"/>
    </source>
</evidence>
<reference evidence="6" key="1">
    <citation type="submission" date="2020-06" db="EMBL/GenBank/DDBJ databases">
        <authorList>
            <person name="Ji K."/>
            <person name="Li J."/>
        </authorList>
    </citation>
    <scope>NUCLEOTIDE SEQUENCE</scope>
    <source>
        <strain evidence="6">JKM2019</strain>
        <tissue evidence="6">Whole body</tissue>
    </source>
</reference>
<dbReference type="GO" id="GO:0007015">
    <property type="term" value="P:actin filament organization"/>
    <property type="evidence" value="ECO:0007669"/>
    <property type="project" value="InterPro"/>
</dbReference>
<reference evidence="6" key="2">
    <citation type="journal article" date="2021" name="World Allergy Organ. J.">
        <title>Chromosome-level assembly of Dermatophagoides farinae genome and transcriptome reveals two novel allergens Der f 37 and Der f 39.</title>
        <authorList>
            <person name="Chen J."/>
            <person name="Cai Z."/>
            <person name="Fan D."/>
            <person name="Hu J."/>
            <person name="Hou Y."/>
            <person name="He Y."/>
            <person name="Zhang Z."/>
            <person name="Zhao Z."/>
            <person name="Gao P."/>
            <person name="Hu W."/>
            <person name="Sun J."/>
            <person name="Li J."/>
            <person name="Ji K."/>
        </authorList>
    </citation>
    <scope>NUCLEOTIDE SEQUENCE</scope>
    <source>
        <strain evidence="6">JKM2019</strain>
    </source>
</reference>
<sequence length="89" mass="10128">MSSPTKEDLPRIADGLKNELVGEHKLKHTETQEKVVLPSKTEIEQEKGQQQLLKSIETFEAEKLHHAKTEEKNPLPTKEEIEAEKKAMA</sequence>
<dbReference type="FunFam" id="1.20.5.520:FF:000001">
    <property type="entry name" value="Thymosin beta"/>
    <property type="match status" value="1"/>
</dbReference>
<dbReference type="InterPro" id="IPR001152">
    <property type="entry name" value="Beta-thymosin"/>
</dbReference>
<dbReference type="Proteomes" id="UP000828236">
    <property type="component" value="Unassembled WGS sequence"/>
</dbReference>
<feature type="region of interest" description="Disordered" evidence="5">
    <location>
        <begin position="65"/>
        <end position="89"/>
    </location>
</feature>
<dbReference type="GO" id="GO:0005829">
    <property type="term" value="C:cytosol"/>
    <property type="evidence" value="ECO:0007669"/>
    <property type="project" value="TreeGrafter"/>
</dbReference>
<dbReference type="GO" id="GO:0005856">
    <property type="term" value="C:cytoskeleton"/>
    <property type="evidence" value="ECO:0007669"/>
    <property type="project" value="UniProtKB-SubCell"/>
</dbReference>